<dbReference type="RefSeq" id="XP_044565699.1">
    <property type="nucleotide sequence ID" value="XM_044703330.1"/>
</dbReference>
<gene>
    <name evidence="8" type="ORF">FDP41_012774</name>
</gene>
<dbReference type="EC" id="6.3.4.19" evidence="1"/>
<dbReference type="VEuPathDB" id="AmoebaDB:NfTy_080460"/>
<accession>A0A6A5C002</accession>
<dbReference type="Pfam" id="PF01171">
    <property type="entry name" value="ATP_bind_3"/>
    <property type="match status" value="1"/>
</dbReference>
<keyword evidence="4" id="KW-0547">Nucleotide-binding</keyword>
<dbReference type="GO" id="GO:0005524">
    <property type="term" value="F:ATP binding"/>
    <property type="evidence" value="ECO:0007669"/>
    <property type="project" value="UniProtKB-KW"/>
</dbReference>
<dbReference type="VEuPathDB" id="AmoebaDB:NF0051190"/>
<keyword evidence="5" id="KW-0067">ATP-binding</keyword>
<reference evidence="8 9" key="1">
    <citation type="journal article" date="2019" name="Sci. Rep.">
        <title>Nanopore sequencing improves the draft genome of the human pathogenic amoeba Naegleria fowleri.</title>
        <authorList>
            <person name="Liechti N."/>
            <person name="Schurch N."/>
            <person name="Bruggmann R."/>
            <person name="Wittwer M."/>
        </authorList>
    </citation>
    <scope>NUCLEOTIDE SEQUENCE [LARGE SCALE GENOMIC DNA]</scope>
    <source>
        <strain evidence="8 9">ATCC 30894</strain>
    </source>
</reference>
<comment type="catalytic activity">
    <reaction evidence="6">
        <text>cytidine(34) in tRNA(Ile2) + L-lysine + ATP = lysidine(34) in tRNA(Ile2) + AMP + diphosphate + H(+)</text>
        <dbReference type="Rhea" id="RHEA:43744"/>
        <dbReference type="Rhea" id="RHEA-COMP:10625"/>
        <dbReference type="Rhea" id="RHEA-COMP:10670"/>
        <dbReference type="ChEBI" id="CHEBI:15378"/>
        <dbReference type="ChEBI" id="CHEBI:30616"/>
        <dbReference type="ChEBI" id="CHEBI:32551"/>
        <dbReference type="ChEBI" id="CHEBI:33019"/>
        <dbReference type="ChEBI" id="CHEBI:82748"/>
        <dbReference type="ChEBI" id="CHEBI:83665"/>
        <dbReference type="ChEBI" id="CHEBI:456215"/>
        <dbReference type="EC" id="6.3.4.19"/>
    </reaction>
</comment>
<protein>
    <recommendedName>
        <fullName evidence="1">tRNA(Ile)-lysidine synthetase</fullName>
        <ecNumber evidence="1">6.3.4.19</ecNumber>
    </recommendedName>
</protein>
<dbReference type="OrthoDB" id="434144at2759"/>
<dbReference type="SUPFAM" id="SSF52402">
    <property type="entry name" value="Adenine nucleotide alpha hydrolases-like"/>
    <property type="match status" value="1"/>
</dbReference>
<dbReference type="EMBL" id="VFQX01000016">
    <property type="protein sequence ID" value="KAF0980986.1"/>
    <property type="molecule type" value="Genomic_DNA"/>
</dbReference>
<dbReference type="NCBIfam" id="TIGR02432">
    <property type="entry name" value="lysidine_TilS_N"/>
    <property type="match status" value="1"/>
</dbReference>
<dbReference type="InterPro" id="IPR012795">
    <property type="entry name" value="tRNA_Ile_lys_synt_N"/>
</dbReference>
<proteinExistence type="predicted"/>
<dbReference type="PANTHER" id="PTHR43033:SF1">
    <property type="entry name" value="TRNA(ILE)-LYSIDINE SYNTHASE-RELATED"/>
    <property type="match status" value="1"/>
</dbReference>
<evidence type="ECO:0000259" key="7">
    <source>
        <dbReference type="Pfam" id="PF01171"/>
    </source>
</evidence>
<dbReference type="GeneID" id="68119989"/>
<dbReference type="GO" id="GO:0008033">
    <property type="term" value="P:tRNA processing"/>
    <property type="evidence" value="ECO:0007669"/>
    <property type="project" value="UniProtKB-KW"/>
</dbReference>
<evidence type="ECO:0000256" key="3">
    <source>
        <dbReference type="ARBA" id="ARBA00022694"/>
    </source>
</evidence>
<evidence type="ECO:0000256" key="6">
    <source>
        <dbReference type="ARBA" id="ARBA00048539"/>
    </source>
</evidence>
<evidence type="ECO:0000256" key="4">
    <source>
        <dbReference type="ARBA" id="ARBA00022741"/>
    </source>
</evidence>
<evidence type="ECO:0000256" key="1">
    <source>
        <dbReference type="ARBA" id="ARBA00013267"/>
    </source>
</evidence>
<dbReference type="CDD" id="cd01992">
    <property type="entry name" value="TilS_N"/>
    <property type="match status" value="1"/>
</dbReference>
<evidence type="ECO:0000256" key="2">
    <source>
        <dbReference type="ARBA" id="ARBA00022598"/>
    </source>
</evidence>
<evidence type="ECO:0000256" key="5">
    <source>
        <dbReference type="ARBA" id="ARBA00022840"/>
    </source>
</evidence>
<name>A0A6A5C002_NAEFO</name>
<organism evidence="8 9">
    <name type="scientific">Naegleria fowleri</name>
    <name type="common">Brain eating amoeba</name>
    <dbReference type="NCBI Taxonomy" id="5763"/>
    <lineage>
        <taxon>Eukaryota</taxon>
        <taxon>Discoba</taxon>
        <taxon>Heterolobosea</taxon>
        <taxon>Tetramitia</taxon>
        <taxon>Eutetramitia</taxon>
        <taxon>Vahlkampfiidae</taxon>
        <taxon>Naegleria</taxon>
    </lineage>
</organism>
<dbReference type="AlphaFoldDB" id="A0A6A5C002"/>
<evidence type="ECO:0000313" key="9">
    <source>
        <dbReference type="Proteomes" id="UP000444721"/>
    </source>
</evidence>
<feature type="domain" description="tRNA(Ile)-lysidine/2-thiocytidine synthase N-terminal" evidence="7">
    <location>
        <begin position="232"/>
        <end position="423"/>
    </location>
</feature>
<dbReference type="PANTHER" id="PTHR43033">
    <property type="entry name" value="TRNA(ILE)-LYSIDINE SYNTHASE-RELATED"/>
    <property type="match status" value="1"/>
</dbReference>
<dbReference type="InterPro" id="IPR012094">
    <property type="entry name" value="tRNA_Ile_lys_synt"/>
</dbReference>
<dbReference type="Proteomes" id="UP000444721">
    <property type="component" value="Unassembled WGS sequence"/>
</dbReference>
<sequence>MRKVIVAGHSQPLGSSASFLFSKIHREALVVQQRRIFFSSLASTSSSLWMEKTKIRGGFYSDSTNKNLSSLLHSNFMNNTSNNKGMRRNYYTSRNLCESNQPEAQATNTERTQAMDLLLSEQDPGEENGTNNAEENDISAITLATYMQRNRHYRKFTEDEVKQLKRNYPNLMNPPTLIPEFPFELARKSSSTTQSVSSSNKPIVSPINTEEYFAVLDKIYARVEQRGISVSKVCVCVSGGGDSMGTAILVSKWRDHMKQKRGIDLELVAIAVDHQIRTESEHEMLYVHEILTTKLKYNSVTCAKVLWSSEQKKQQRFSRMKRQLIISSECVSQKFDLVITGHHKQDNIETMIHRIAFASGISGINGIPLIHSYRVAEANIVMSRPGLVFDSQELKAVCMQNKIKWVEDPKNSDNSEFRAIIRSRLGIMYNSGISPNNFYNLLLTVGAVRHIMARETLNFFNRYVRFDDEFGFAGIYFYSLEKTAEFIALNALNTLIQYVTNRDLPVKLDSLKSVVRSLPSTKRSLGGTLLVPDKKVLYVIRDTGTLRRKKKHLTVRFHDNGVIWDNRFFIQLFQYNKMNISEKNITYSKKLTLEKQPEYDNVFIPNYDGKVDTDPHAELRIRPFTEADHKYFMEHYPLMMRAAKQFPDYLTRSFPVIEDDKGILAIPFLGWKRCVNIYWLIKFLPSHNKFIMGEVDSLYDFVKLFTSKQK</sequence>
<dbReference type="InterPro" id="IPR014729">
    <property type="entry name" value="Rossmann-like_a/b/a_fold"/>
</dbReference>
<keyword evidence="9" id="KW-1185">Reference proteome</keyword>
<comment type="caution">
    <text evidence="8">The sequence shown here is derived from an EMBL/GenBank/DDBJ whole genome shotgun (WGS) entry which is preliminary data.</text>
</comment>
<keyword evidence="3" id="KW-0819">tRNA processing</keyword>
<dbReference type="InterPro" id="IPR011063">
    <property type="entry name" value="TilS/TtcA_N"/>
</dbReference>
<dbReference type="GO" id="GO:0032267">
    <property type="term" value="F:tRNA(Ile)-lysidine synthase activity"/>
    <property type="evidence" value="ECO:0007669"/>
    <property type="project" value="UniProtKB-EC"/>
</dbReference>
<dbReference type="Gene3D" id="3.40.50.620">
    <property type="entry name" value="HUPs"/>
    <property type="match status" value="1"/>
</dbReference>
<dbReference type="OMA" id="NIETMIH"/>
<dbReference type="VEuPathDB" id="AmoebaDB:FDP41_012774"/>
<evidence type="ECO:0000313" key="8">
    <source>
        <dbReference type="EMBL" id="KAF0980986.1"/>
    </source>
</evidence>
<keyword evidence="2" id="KW-0436">Ligase</keyword>